<dbReference type="EMBL" id="JABWAD010000066">
    <property type="protein sequence ID" value="KAF6061082.1"/>
    <property type="molecule type" value="Genomic_DNA"/>
</dbReference>
<evidence type="ECO:0000313" key="3">
    <source>
        <dbReference type="Proteomes" id="UP000536275"/>
    </source>
</evidence>
<gene>
    <name evidence="2" type="ORF">FOB64_006525</name>
</gene>
<reference evidence="2 3" key="1">
    <citation type="submission" date="2020-03" db="EMBL/GenBank/DDBJ databases">
        <title>FDA dAtabase for Regulatory Grade micrObial Sequences (FDA-ARGOS): Supporting development and validation of Infectious Disease Dx tests.</title>
        <authorList>
            <person name="Campos J."/>
            <person name="Goldberg B."/>
            <person name="Tallon L."/>
            <person name="Sadzewicz L."/>
            <person name="Vavikolanu K."/>
            <person name="Mehta A."/>
            <person name="Aluvathingal J."/>
            <person name="Nadendla S."/>
            <person name="Nandy P."/>
            <person name="Geyer C."/>
            <person name="Yan Y."/>
            <person name="Sichtig H."/>
        </authorList>
    </citation>
    <scope>NUCLEOTIDE SEQUENCE [LARGE SCALE GENOMIC DNA]</scope>
    <source>
        <strain evidence="2 3">FDAARGOS_656</strain>
    </source>
</reference>
<feature type="compositionally biased region" description="Acidic residues" evidence="1">
    <location>
        <begin position="324"/>
        <end position="333"/>
    </location>
</feature>
<feature type="compositionally biased region" description="Low complexity" evidence="1">
    <location>
        <begin position="297"/>
        <end position="307"/>
    </location>
</feature>
<feature type="compositionally biased region" description="Polar residues" evidence="1">
    <location>
        <begin position="339"/>
        <end position="349"/>
    </location>
</feature>
<feature type="compositionally biased region" description="Low complexity" evidence="1">
    <location>
        <begin position="210"/>
        <end position="227"/>
    </location>
</feature>
<evidence type="ECO:0000313" key="2">
    <source>
        <dbReference type="EMBL" id="KAF6061082.1"/>
    </source>
</evidence>
<feature type="compositionally biased region" description="Basic and acidic residues" evidence="1">
    <location>
        <begin position="308"/>
        <end position="323"/>
    </location>
</feature>
<organism evidence="2 3">
    <name type="scientific">Candida albicans</name>
    <name type="common">Yeast</name>
    <dbReference type="NCBI Taxonomy" id="5476"/>
    <lineage>
        <taxon>Eukaryota</taxon>
        <taxon>Fungi</taxon>
        <taxon>Dikarya</taxon>
        <taxon>Ascomycota</taxon>
        <taxon>Saccharomycotina</taxon>
        <taxon>Pichiomycetes</taxon>
        <taxon>Debaryomycetaceae</taxon>
        <taxon>Candida/Lodderomyces clade</taxon>
        <taxon>Candida</taxon>
    </lineage>
</organism>
<proteinExistence type="predicted"/>
<comment type="caution">
    <text evidence="2">The sequence shown here is derived from an EMBL/GenBank/DDBJ whole genome shotgun (WGS) entry which is preliminary data.</text>
</comment>
<dbReference type="Proteomes" id="UP000536275">
    <property type="component" value="Unassembled WGS sequence"/>
</dbReference>
<evidence type="ECO:0000256" key="1">
    <source>
        <dbReference type="SAM" id="MobiDB-lite"/>
    </source>
</evidence>
<sequence>MVNLEDQDTKANQQLKRQRWKSIHDEKIMIANLNQNLLPGVLKQNISDDYSNTLTGLENIPSSTNLTTAIVRKIDGTPTNIPEINMEELNNLQQISGYNIIDGSSNLIDGSQLFDKKTSIKSELYQGEYLLPPNEVVENIDQLSDITSKRPSISNRSFSEPSLYENGAPSLYTFRKSSSPKPIITPVSTNIEEFQFENENKLAPEPKTPPQQQQQQSRSRQPSTRTSPIRKFLHDSSPKRIFKSRSVQHSWYLDKHSFHSSHHSKVIAEPIDLWDIQTTNFDINDVYEVQPFALAQPPQISSSSSAQPKEKESRTKKVKNNEQDKDDDEDDEDEHHQTNQESRISSLPSQVFGEYDKEKWDTLKTLGNKNSHTVAV</sequence>
<feature type="region of interest" description="Disordered" evidence="1">
    <location>
        <begin position="200"/>
        <end position="239"/>
    </location>
</feature>
<name>A0A8H6F1Q6_CANAX</name>
<accession>A0A8H6F1Q6</accession>
<protein>
    <submittedName>
        <fullName evidence="2">Uncharacterized protein</fullName>
    </submittedName>
</protein>
<dbReference type="AlphaFoldDB" id="A0A8H6F1Q6"/>
<feature type="region of interest" description="Disordered" evidence="1">
    <location>
        <begin position="297"/>
        <end position="352"/>
    </location>
</feature>